<evidence type="ECO:0000256" key="3">
    <source>
        <dbReference type="ARBA" id="ARBA00022448"/>
    </source>
</evidence>
<evidence type="ECO:0000256" key="6">
    <source>
        <dbReference type="ARBA" id="ARBA00023136"/>
    </source>
</evidence>
<reference evidence="9 10" key="1">
    <citation type="journal article" date="2018" name="MBio">
        <title>Comparative Genomics Reveals the Core Gene Toolbox for the Fungus-Insect Symbiosis.</title>
        <authorList>
            <person name="Wang Y."/>
            <person name="Stata M."/>
            <person name="Wang W."/>
            <person name="Stajich J.E."/>
            <person name="White M.M."/>
            <person name="Moncalvo J.M."/>
        </authorList>
    </citation>
    <scope>NUCLEOTIDE SEQUENCE [LARGE SCALE GENOMIC DNA]</scope>
    <source>
        <strain evidence="9 10">SWE-8-4</strain>
    </source>
</reference>
<keyword evidence="3" id="KW-0813">Transport</keyword>
<dbReference type="InterPro" id="IPR036259">
    <property type="entry name" value="MFS_trans_sf"/>
</dbReference>
<comment type="similarity">
    <text evidence="2">Belongs to the SLC29A/ENT transporter (TC 2.A.57) family.</text>
</comment>
<accession>A0A2T9YMG8</accession>
<name>A0A2T9YMG8_9FUNG</name>
<feature type="transmembrane region" description="Helical" evidence="8">
    <location>
        <begin position="112"/>
        <end position="133"/>
    </location>
</feature>
<dbReference type="STRING" id="133385.A0A2T9YMG8"/>
<feature type="transmembrane region" description="Helical" evidence="8">
    <location>
        <begin position="218"/>
        <end position="239"/>
    </location>
</feature>
<evidence type="ECO:0000256" key="7">
    <source>
        <dbReference type="SAM" id="MobiDB-lite"/>
    </source>
</evidence>
<dbReference type="Pfam" id="PF01733">
    <property type="entry name" value="Nucleoside_tran"/>
    <property type="match status" value="2"/>
</dbReference>
<organism evidence="9 10">
    <name type="scientific">Smittium simulii</name>
    <dbReference type="NCBI Taxonomy" id="133385"/>
    <lineage>
        <taxon>Eukaryota</taxon>
        <taxon>Fungi</taxon>
        <taxon>Fungi incertae sedis</taxon>
        <taxon>Zoopagomycota</taxon>
        <taxon>Kickxellomycotina</taxon>
        <taxon>Harpellomycetes</taxon>
        <taxon>Harpellales</taxon>
        <taxon>Legeriomycetaceae</taxon>
        <taxon>Smittium</taxon>
    </lineage>
</organism>
<evidence type="ECO:0000256" key="2">
    <source>
        <dbReference type="ARBA" id="ARBA00007965"/>
    </source>
</evidence>
<gene>
    <name evidence="9" type="ORF">BB561_003208</name>
</gene>
<feature type="transmembrane region" description="Helical" evidence="8">
    <location>
        <begin position="139"/>
        <end position="157"/>
    </location>
</feature>
<sequence>MTALKNPISESPQTSYTGSPDLRSTLLDPNSSISKPNYSNKIYYTMLFAGFSNLLGWNAFITAFPLFEVLLVGSNFETSYGNFFSFFYTFGGLIALTYTLATQNKLNYEKRIYTGFVINAVTFFLFAILPYFSFIRKNLAFYIILILDLILTFSGSYTQSPLFAFTARLSPVYLQGMMTGQAVAGIFSSAFQLIVAHLTSINSSSSSTGKILTSGLKLRTLLCFSVSGLLILLSIYFLIALKKNPSYIKEIEYYNYQASLYSCDIDEQEESSTRPKNWKDHARVIYNTFKETFNYNHAIIMTFAVTLAVFPTLTSKVKVVDPKYNIQFLTEWHFVIFNIGDFIGRPLASFINQYQSWAHFVVFGVYNSITRIFKPNRPALQSFNRNKVFIIFLLAFSYVRWVFLPIFLANSTCSSSSRSASQMVTDSTQNINNTSLTSNNMLLQSIALNSGKSLVNIFFLLAVLILGITNGFIASCAIVSGPNTSKNPDLAGSIMSFSVLFGLAVGSLLSFPVSSGC</sequence>
<dbReference type="AlphaFoldDB" id="A0A2T9YMG8"/>
<dbReference type="EMBL" id="MBFR01000125">
    <property type="protein sequence ID" value="PVU93543.1"/>
    <property type="molecule type" value="Genomic_DNA"/>
</dbReference>
<dbReference type="GO" id="GO:0015205">
    <property type="term" value="F:nucleobase transmembrane transporter activity"/>
    <property type="evidence" value="ECO:0007669"/>
    <property type="project" value="TreeGrafter"/>
</dbReference>
<comment type="caution">
    <text evidence="9">The sequence shown here is derived from an EMBL/GenBank/DDBJ whole genome shotgun (WGS) entry which is preliminary data.</text>
</comment>
<comment type="subcellular location">
    <subcellularLocation>
        <location evidence="1">Membrane</location>
        <topology evidence="1">Multi-pass membrane protein</topology>
    </subcellularLocation>
</comment>
<dbReference type="GO" id="GO:0000329">
    <property type="term" value="C:fungal-type vacuole membrane"/>
    <property type="evidence" value="ECO:0007669"/>
    <property type="project" value="TreeGrafter"/>
</dbReference>
<feature type="transmembrane region" description="Helical" evidence="8">
    <location>
        <begin position="490"/>
        <end position="511"/>
    </location>
</feature>
<feature type="transmembrane region" description="Helical" evidence="8">
    <location>
        <begin position="457"/>
        <end position="478"/>
    </location>
</feature>
<dbReference type="OrthoDB" id="46396at2759"/>
<dbReference type="PANTHER" id="PTHR10332">
    <property type="entry name" value="EQUILIBRATIVE NUCLEOSIDE TRANSPORTER"/>
    <property type="match status" value="1"/>
</dbReference>
<evidence type="ECO:0000256" key="1">
    <source>
        <dbReference type="ARBA" id="ARBA00004141"/>
    </source>
</evidence>
<feature type="region of interest" description="Disordered" evidence="7">
    <location>
        <begin position="1"/>
        <end position="21"/>
    </location>
</feature>
<keyword evidence="10" id="KW-1185">Reference proteome</keyword>
<feature type="transmembrane region" description="Helical" evidence="8">
    <location>
        <begin position="42"/>
        <end position="67"/>
    </location>
</feature>
<dbReference type="PANTHER" id="PTHR10332:SF88">
    <property type="entry name" value="EQUILIBRATIVE NUCLEOSIDE TRANSPORTER 1, ISOFORM A"/>
    <property type="match status" value="1"/>
</dbReference>
<keyword evidence="4 8" id="KW-0812">Transmembrane</keyword>
<dbReference type="GO" id="GO:0034257">
    <property type="term" value="F:nicotinamide riboside transmembrane transporter activity"/>
    <property type="evidence" value="ECO:0007669"/>
    <property type="project" value="TreeGrafter"/>
</dbReference>
<protein>
    <recommendedName>
        <fullName evidence="11">Nucleoside transporter</fullName>
    </recommendedName>
</protein>
<feature type="compositionally biased region" description="Polar residues" evidence="7">
    <location>
        <begin position="8"/>
        <end position="18"/>
    </location>
</feature>
<keyword evidence="5 8" id="KW-1133">Transmembrane helix</keyword>
<dbReference type="InterPro" id="IPR002259">
    <property type="entry name" value="Eqnu_transpt"/>
</dbReference>
<dbReference type="PIRSF" id="PIRSF016379">
    <property type="entry name" value="ENT"/>
    <property type="match status" value="1"/>
</dbReference>
<feature type="transmembrane region" description="Helical" evidence="8">
    <location>
        <begin position="178"/>
        <end position="198"/>
    </location>
</feature>
<evidence type="ECO:0008006" key="11">
    <source>
        <dbReference type="Google" id="ProtNLM"/>
    </source>
</evidence>
<evidence type="ECO:0000256" key="8">
    <source>
        <dbReference type="SAM" id="Phobius"/>
    </source>
</evidence>
<feature type="transmembrane region" description="Helical" evidence="8">
    <location>
        <begin position="388"/>
        <end position="408"/>
    </location>
</feature>
<evidence type="ECO:0000313" key="10">
    <source>
        <dbReference type="Proteomes" id="UP000245383"/>
    </source>
</evidence>
<evidence type="ECO:0000256" key="4">
    <source>
        <dbReference type="ARBA" id="ARBA00022692"/>
    </source>
</evidence>
<evidence type="ECO:0000313" key="9">
    <source>
        <dbReference type="EMBL" id="PVU93543.1"/>
    </source>
</evidence>
<dbReference type="Proteomes" id="UP000245383">
    <property type="component" value="Unassembled WGS sequence"/>
</dbReference>
<evidence type="ECO:0000256" key="5">
    <source>
        <dbReference type="ARBA" id="ARBA00022989"/>
    </source>
</evidence>
<dbReference type="GO" id="GO:0005886">
    <property type="term" value="C:plasma membrane"/>
    <property type="evidence" value="ECO:0007669"/>
    <property type="project" value="TreeGrafter"/>
</dbReference>
<feature type="transmembrane region" description="Helical" evidence="8">
    <location>
        <begin position="79"/>
        <end position="100"/>
    </location>
</feature>
<dbReference type="SUPFAM" id="SSF103473">
    <property type="entry name" value="MFS general substrate transporter"/>
    <property type="match status" value="1"/>
</dbReference>
<proteinExistence type="inferred from homology"/>
<keyword evidence="6 8" id="KW-0472">Membrane</keyword>